<evidence type="ECO:0000313" key="32">
    <source>
        <dbReference type="EMBL" id="KKH72832.1"/>
    </source>
</evidence>
<dbReference type="RefSeq" id="WP_048040547.1">
    <property type="nucleotide sequence ID" value="NZ_AP019780.1"/>
</dbReference>
<evidence type="ECO:0000313" key="29">
    <source>
        <dbReference type="EMBL" id="KKH63045.1"/>
    </source>
</evidence>
<evidence type="ECO:0000313" key="25">
    <source>
        <dbReference type="EMBL" id="KKH37597.1"/>
    </source>
</evidence>
<dbReference type="Proteomes" id="UP000034040">
    <property type="component" value="Unassembled WGS sequence"/>
</dbReference>
<comment type="catalytic activity">
    <reaction evidence="12">
        <text>Ni(2+)(out) + ATP + H2O = Ni(2+)(in) + ADP + phosphate + H(+)</text>
        <dbReference type="Rhea" id="RHEA:15557"/>
        <dbReference type="ChEBI" id="CHEBI:15377"/>
        <dbReference type="ChEBI" id="CHEBI:15378"/>
        <dbReference type="ChEBI" id="CHEBI:30616"/>
        <dbReference type="ChEBI" id="CHEBI:43474"/>
        <dbReference type="ChEBI" id="CHEBI:49786"/>
        <dbReference type="ChEBI" id="CHEBI:456216"/>
        <dbReference type="EC" id="7.2.2.11"/>
    </reaction>
    <physiologicalReaction direction="left-to-right" evidence="12">
        <dbReference type="Rhea" id="RHEA:15558"/>
    </physiologicalReaction>
</comment>
<dbReference type="PROSITE" id="PS50893">
    <property type="entry name" value="ABC_TRANSPORTER_2"/>
    <property type="match status" value="1"/>
</dbReference>
<dbReference type="GeneID" id="66136957"/>
<evidence type="ECO:0000313" key="42">
    <source>
        <dbReference type="Proteomes" id="UP000033814"/>
    </source>
</evidence>
<proteinExistence type="predicted"/>
<dbReference type="Proteomes" id="UP000033885">
    <property type="component" value="Unassembled WGS sequence"/>
</dbReference>
<evidence type="ECO:0000313" key="48">
    <source>
        <dbReference type="Proteomes" id="UP000034142"/>
    </source>
</evidence>
<dbReference type="FunFam" id="3.40.50.300:FF:000016">
    <property type="entry name" value="Oligopeptide ABC transporter ATP-binding component"/>
    <property type="match status" value="1"/>
</dbReference>
<keyword evidence="7" id="KW-0406">Ion transport</keyword>
<evidence type="ECO:0000313" key="57">
    <source>
        <dbReference type="Proteomes" id="UP000034597"/>
    </source>
</evidence>
<dbReference type="Proteomes" id="UP000034424">
    <property type="component" value="Unassembled WGS sequence"/>
</dbReference>
<dbReference type="CDD" id="cd03257">
    <property type="entry name" value="ABC_NikE_OppD_transporters"/>
    <property type="match status" value="1"/>
</dbReference>
<evidence type="ECO:0000313" key="33">
    <source>
        <dbReference type="EMBL" id="KKH78827.1"/>
    </source>
</evidence>
<keyword evidence="56" id="KW-1185">Reference proteome</keyword>
<dbReference type="EMBL" id="JJQT01000233">
    <property type="protein sequence ID" value="KKH72832.1"/>
    <property type="molecule type" value="Genomic_DNA"/>
</dbReference>
<dbReference type="SUPFAM" id="SSF52540">
    <property type="entry name" value="P-loop containing nucleoside triphosphate hydrolases"/>
    <property type="match status" value="1"/>
</dbReference>
<dbReference type="Proteomes" id="UP000034872">
    <property type="component" value="Unassembled WGS sequence"/>
</dbReference>
<evidence type="ECO:0000313" key="46">
    <source>
        <dbReference type="Proteomes" id="UP000034021"/>
    </source>
</evidence>
<evidence type="ECO:0000313" key="63">
    <source>
        <dbReference type="Proteomes" id="UP000034842"/>
    </source>
</evidence>
<dbReference type="InterPro" id="IPR050388">
    <property type="entry name" value="ABC_Ni/Peptide_Import"/>
</dbReference>
<comment type="subunit">
    <text evidence="9">The complex is composed of two ATP-binding proteins (NikD and NikE), two transmembrane proteins (NikB and NikC) and a solute-binding protein (NikA).</text>
</comment>
<evidence type="ECO:0000313" key="56">
    <source>
        <dbReference type="Proteomes" id="UP000034578"/>
    </source>
</evidence>
<dbReference type="EMBL" id="JJQJ01000157">
    <property type="protein sequence ID" value="KKH46574.1"/>
    <property type="molecule type" value="Genomic_DNA"/>
</dbReference>
<dbReference type="Proteomes" id="UP000033814">
    <property type="component" value="Unassembled WGS sequence"/>
</dbReference>
<evidence type="ECO:0000256" key="2">
    <source>
        <dbReference type="ARBA" id="ARBA00022448"/>
    </source>
</evidence>
<dbReference type="EC" id="7.2.2.11" evidence="10"/>
<evidence type="ECO:0000256" key="8">
    <source>
        <dbReference type="ARBA" id="ARBA00023136"/>
    </source>
</evidence>
<dbReference type="AlphaFoldDB" id="A0A0F8BZ97"/>
<dbReference type="EMBL" id="JJRA01000069">
    <property type="protein sequence ID" value="KKI04186.1"/>
    <property type="molecule type" value="Genomic_DNA"/>
</dbReference>
<keyword evidence="8" id="KW-0472">Membrane</keyword>
<dbReference type="EMBL" id="JJPM01000308">
    <property type="protein sequence ID" value="KKG68163.1"/>
    <property type="molecule type" value="Genomic_DNA"/>
</dbReference>
<evidence type="ECO:0000313" key="30">
    <source>
        <dbReference type="EMBL" id="KKH69986.1"/>
    </source>
</evidence>
<keyword evidence="6" id="KW-1278">Translocase</keyword>
<dbReference type="EMBL" id="JJQM01000059">
    <property type="protein sequence ID" value="KKH56451.1"/>
    <property type="molecule type" value="Genomic_DNA"/>
</dbReference>
<evidence type="ECO:0000256" key="1">
    <source>
        <dbReference type="ARBA" id="ARBA00004202"/>
    </source>
</evidence>
<evidence type="ECO:0000313" key="15">
    <source>
        <dbReference type="EMBL" id="KKG00743.1"/>
    </source>
</evidence>
<dbReference type="EMBL" id="JJQX01000230">
    <property type="protein sequence ID" value="KKH89164.1"/>
    <property type="molecule type" value="Genomic_DNA"/>
</dbReference>
<evidence type="ECO:0000313" key="38">
    <source>
        <dbReference type="EMBL" id="KKH93424.1"/>
    </source>
</evidence>
<evidence type="ECO:0000313" key="58">
    <source>
        <dbReference type="Proteomes" id="UP000034657"/>
    </source>
</evidence>
<comment type="subcellular location">
    <subcellularLocation>
        <location evidence="1">Cell membrane</location>
        <topology evidence="1">Peripheral membrane protein</topology>
    </subcellularLocation>
</comment>
<dbReference type="PANTHER" id="PTHR43297:SF13">
    <property type="entry name" value="NICKEL ABC TRANSPORTER, ATP-BINDING PROTEIN"/>
    <property type="match status" value="1"/>
</dbReference>
<dbReference type="Proteomes" id="UP000034937">
    <property type="component" value="Unassembled WGS sequence"/>
</dbReference>
<dbReference type="EMBL" id="JJPP01000018">
    <property type="protein sequence ID" value="KKG83287.1"/>
    <property type="molecule type" value="Genomic_DNA"/>
</dbReference>
<dbReference type="Proteomes" id="UP000034817">
    <property type="component" value="Unassembled WGS sequence"/>
</dbReference>
<evidence type="ECO:0000313" key="62">
    <source>
        <dbReference type="Proteomes" id="UP000034817"/>
    </source>
</evidence>
<dbReference type="PATRIC" id="fig|2209.49.peg.2971"/>
<dbReference type="Proteomes" id="UP000034142">
    <property type="component" value="Unassembled WGS sequence"/>
</dbReference>
<dbReference type="Gene3D" id="3.40.50.300">
    <property type="entry name" value="P-loop containing nucleotide triphosphate hydrolases"/>
    <property type="match status" value="1"/>
</dbReference>
<dbReference type="EMBL" id="JJPC01000130">
    <property type="protein sequence ID" value="KKG32000.1"/>
    <property type="molecule type" value="Genomic_DNA"/>
</dbReference>
<evidence type="ECO:0000313" key="17">
    <source>
        <dbReference type="EMBL" id="KKG32000.1"/>
    </source>
</evidence>
<dbReference type="GO" id="GO:0005886">
    <property type="term" value="C:plasma membrane"/>
    <property type="evidence" value="ECO:0007669"/>
    <property type="project" value="UniProtKB-SubCell"/>
</dbReference>
<dbReference type="EMBL" id="JJQO01000210">
    <property type="protein sequence ID" value="KKH63045.1"/>
    <property type="molecule type" value="Genomic_DNA"/>
</dbReference>
<sequence>MSLLEIRDLSIEFPARENTVKAVSHVSFEVKEGETFGIIGESGSGKSVIGLAVLRLLQANAKVSGEIYFHGQDVLSLKPSELRKIRGKQISLMPQNPAGALNPVLKNGIQMGEVFEGNRAEKKEGMKKALKLMKQLFLRDPERLCSLYPHQLSGGMRQRLIACISLSFEPEILIADEPTKGLDPEAKAGAVDLFTRIKKEYGKTMLLITHDLDLALEVCDRIAVMYAGEIVELDGASKVLNTPLHPYTKGLIRAQPRNGLVPLSGQSPSRIRLPAGCFFHERCRYSNIECSRKHPEMKNHRGGLVRCCHFRSLQ</sequence>
<evidence type="ECO:0000313" key="44">
    <source>
        <dbReference type="Proteomes" id="UP000033885"/>
    </source>
</evidence>
<dbReference type="Proteomes" id="UP000034227">
    <property type="component" value="Unassembled WGS sequence"/>
</dbReference>
<dbReference type="Proteomes" id="UP000034657">
    <property type="component" value="Unassembled WGS sequence"/>
</dbReference>
<evidence type="ECO:0000313" key="18">
    <source>
        <dbReference type="EMBL" id="KKG32734.1"/>
    </source>
</evidence>
<dbReference type="Proteomes" id="UP000034547">
    <property type="component" value="Unassembled WGS sequence"/>
</dbReference>
<dbReference type="InterPro" id="IPR027417">
    <property type="entry name" value="P-loop_NTPase"/>
</dbReference>
<keyword evidence="4" id="KW-0547">Nucleotide-binding</keyword>
<evidence type="ECO:0000313" key="24">
    <source>
        <dbReference type="EMBL" id="KKH37380.1"/>
    </source>
</evidence>
<evidence type="ECO:0000256" key="9">
    <source>
        <dbReference type="ARBA" id="ARBA00038669"/>
    </source>
</evidence>
<dbReference type="Proteomes" id="UP000034842">
    <property type="component" value="Unassembled WGS sequence"/>
</dbReference>
<evidence type="ECO:0000313" key="43">
    <source>
        <dbReference type="Proteomes" id="UP000033864"/>
    </source>
</evidence>
<evidence type="ECO:0000313" key="64">
    <source>
        <dbReference type="Proteomes" id="UP000034872"/>
    </source>
</evidence>
<evidence type="ECO:0000313" key="31">
    <source>
        <dbReference type="EMBL" id="KKH70418.1"/>
    </source>
</evidence>
<dbReference type="PANTHER" id="PTHR43297">
    <property type="entry name" value="OLIGOPEPTIDE TRANSPORT ATP-BINDING PROTEIN APPD"/>
    <property type="match status" value="1"/>
</dbReference>
<evidence type="ECO:0000313" key="53">
    <source>
        <dbReference type="Proteomes" id="UP000034399"/>
    </source>
</evidence>
<evidence type="ECO:0000256" key="7">
    <source>
        <dbReference type="ARBA" id="ARBA00023065"/>
    </source>
</evidence>
<evidence type="ECO:0000313" key="39">
    <source>
        <dbReference type="EMBL" id="KKI04186.1"/>
    </source>
</evidence>
<evidence type="ECO:0000313" key="55">
    <source>
        <dbReference type="Proteomes" id="UP000034547"/>
    </source>
</evidence>
<evidence type="ECO:0000313" key="26">
    <source>
        <dbReference type="EMBL" id="KKH46574.1"/>
    </source>
</evidence>
<evidence type="ECO:0000256" key="11">
    <source>
        <dbReference type="ARBA" id="ARBA00044143"/>
    </source>
</evidence>
<reference evidence="41 67" key="2">
    <citation type="submission" date="2018-05" db="EMBL/GenBank/DDBJ databases">
        <title>Methanosarcina gilichinskyana sp. nov., a novel methanogenic archaeon isolated from Holocene permafrost, North East Russia.</title>
        <authorList>
            <person name="Oshurkova V."/>
            <person name="Meer M."/>
            <person name="Bochkareva O."/>
            <person name="Shcherbakova V."/>
        </authorList>
    </citation>
    <scope>NUCLEOTIDE SEQUENCE [LARGE SCALE GENOMIC DNA]</scope>
    <source>
        <strain evidence="41 67">JL01</strain>
    </source>
</reference>
<evidence type="ECO:0000313" key="47">
    <source>
        <dbReference type="Proteomes" id="UP000034040"/>
    </source>
</evidence>
<evidence type="ECO:0000313" key="65">
    <source>
        <dbReference type="Proteomes" id="UP000034925"/>
    </source>
</evidence>
<dbReference type="Proteomes" id="UP000034298">
    <property type="component" value="Unassembled WGS sequence"/>
</dbReference>
<evidence type="ECO:0000313" key="34">
    <source>
        <dbReference type="EMBL" id="KKH84706.1"/>
    </source>
</evidence>
<dbReference type="Pfam" id="PF08352">
    <property type="entry name" value="oligo_HPY"/>
    <property type="match status" value="1"/>
</dbReference>
<evidence type="ECO:0000313" key="23">
    <source>
        <dbReference type="EMBL" id="KKH22311.1"/>
    </source>
</evidence>
<dbReference type="Proteomes" id="UP000033864">
    <property type="component" value="Unassembled WGS sequence"/>
</dbReference>
<dbReference type="GO" id="GO:0015833">
    <property type="term" value="P:peptide transport"/>
    <property type="evidence" value="ECO:0007669"/>
    <property type="project" value="InterPro"/>
</dbReference>
<dbReference type="EMBL" id="JJQV01000042">
    <property type="protein sequence ID" value="KKH84706.1"/>
    <property type="molecule type" value="Genomic_DNA"/>
</dbReference>
<dbReference type="EMBL" id="JJQP01000280">
    <property type="protein sequence ID" value="KKH61646.1"/>
    <property type="molecule type" value="Genomic_DNA"/>
</dbReference>
<dbReference type="Proteomes" id="UP000300067">
    <property type="component" value="Chromosome"/>
</dbReference>
<dbReference type="EMBL" id="JJQZ01000130">
    <property type="protein sequence ID" value="KKH93424.1"/>
    <property type="molecule type" value="Genomic_DNA"/>
</dbReference>
<dbReference type="EMBL" id="JJQH01000140">
    <property type="protein sequence ID" value="KKH37380.1"/>
    <property type="molecule type" value="Genomic_DNA"/>
</dbReference>
<dbReference type="Proteomes" id="UP000034758">
    <property type="component" value="Unassembled WGS sequence"/>
</dbReference>
<evidence type="ECO:0000313" key="52">
    <source>
        <dbReference type="Proteomes" id="UP000034298"/>
    </source>
</evidence>
<evidence type="ECO:0000256" key="6">
    <source>
        <dbReference type="ARBA" id="ARBA00022967"/>
    </source>
</evidence>
<dbReference type="Proteomes" id="UP000034925">
    <property type="component" value="Unassembled WGS sequence"/>
</dbReference>
<dbReference type="NCBIfam" id="TIGR01727">
    <property type="entry name" value="oligo_HPY"/>
    <property type="match status" value="1"/>
</dbReference>
<dbReference type="InterPro" id="IPR003439">
    <property type="entry name" value="ABC_transporter-like_ATP-bd"/>
</dbReference>
<evidence type="ECO:0000256" key="12">
    <source>
        <dbReference type="ARBA" id="ARBA00048610"/>
    </source>
</evidence>
<organism evidence="16 48">
    <name type="scientific">Methanosarcina mazei</name>
    <name type="common">Methanosarcina frisia</name>
    <dbReference type="NCBI Taxonomy" id="2209"/>
    <lineage>
        <taxon>Archaea</taxon>
        <taxon>Methanobacteriati</taxon>
        <taxon>Methanobacteriota</taxon>
        <taxon>Stenosarchaea group</taxon>
        <taxon>Methanomicrobia</taxon>
        <taxon>Methanosarcinales</taxon>
        <taxon>Methanosarcinaceae</taxon>
        <taxon>Methanosarcina</taxon>
    </lineage>
</organism>
<dbReference type="GO" id="GO:0015413">
    <property type="term" value="F:ABC-type nickel transporter activity"/>
    <property type="evidence" value="ECO:0007669"/>
    <property type="project" value="UniProtKB-EC"/>
</dbReference>
<keyword evidence="5 16" id="KW-0067">ATP-binding</keyword>
<dbReference type="Pfam" id="PF00005">
    <property type="entry name" value="ABC_tran"/>
    <property type="match status" value="1"/>
</dbReference>
<evidence type="ECO:0000313" key="19">
    <source>
        <dbReference type="EMBL" id="KKG59124.1"/>
    </source>
</evidence>
<accession>A0A0F8BZ97</accession>
<protein>
    <recommendedName>
        <fullName evidence="11">Nickel import system ATP-binding protein NikD</fullName>
        <ecNumber evidence="10">7.2.2.11</ecNumber>
    </recommendedName>
</protein>
<evidence type="ECO:0000256" key="10">
    <source>
        <dbReference type="ARBA" id="ARBA00039098"/>
    </source>
</evidence>
<evidence type="ECO:0000313" key="36">
    <source>
        <dbReference type="EMBL" id="KKH89164.1"/>
    </source>
</evidence>
<evidence type="ECO:0000313" key="66">
    <source>
        <dbReference type="Proteomes" id="UP000034937"/>
    </source>
</evidence>
<dbReference type="EMBL" id="CP029709">
    <property type="protein sequence ID" value="QCR16671.1"/>
    <property type="molecule type" value="Genomic_DNA"/>
</dbReference>
<evidence type="ECO:0000256" key="5">
    <source>
        <dbReference type="ARBA" id="ARBA00022840"/>
    </source>
</evidence>
<dbReference type="EMBL" id="JJQD01000224">
    <property type="protein sequence ID" value="KKH22311.1"/>
    <property type="molecule type" value="Genomic_DNA"/>
</dbReference>
<dbReference type="EMBL" id="JJQW01000002">
    <property type="protein sequence ID" value="KKH91638.1"/>
    <property type="molecule type" value="Genomic_DNA"/>
</dbReference>
<evidence type="ECO:0000313" key="37">
    <source>
        <dbReference type="EMBL" id="KKH91638.1"/>
    </source>
</evidence>
<evidence type="ECO:0000313" key="51">
    <source>
        <dbReference type="Proteomes" id="UP000034232"/>
    </source>
</evidence>
<dbReference type="EMBL" id="JJOS01000119">
    <property type="protein sequence ID" value="KKF99143.1"/>
    <property type="molecule type" value="Genomic_DNA"/>
</dbReference>
<evidence type="ECO:0000313" key="27">
    <source>
        <dbReference type="EMBL" id="KKH56451.1"/>
    </source>
</evidence>
<keyword evidence="3" id="KW-1003">Cell membrane</keyword>
<dbReference type="EMBL" id="JJQQ01000011">
    <property type="protein sequence ID" value="KKH69986.1"/>
    <property type="molecule type" value="Genomic_DNA"/>
</dbReference>
<dbReference type="SMART" id="SM00382">
    <property type="entry name" value="AAA"/>
    <property type="match status" value="1"/>
</dbReference>
<dbReference type="EMBL" id="JJPA01000124">
    <property type="protein sequence ID" value="KKG32734.1"/>
    <property type="molecule type" value="Genomic_DNA"/>
</dbReference>
<evidence type="ECO:0000313" key="35">
    <source>
        <dbReference type="EMBL" id="KKH88277.1"/>
    </source>
</evidence>
<evidence type="ECO:0000313" key="20">
    <source>
        <dbReference type="EMBL" id="KKG68163.1"/>
    </source>
</evidence>
<evidence type="ECO:0000313" key="14">
    <source>
        <dbReference type="EMBL" id="KKF99143.1"/>
    </source>
</evidence>
<dbReference type="EMBL" id="JJQU01000065">
    <property type="protein sequence ID" value="KKH88277.1"/>
    <property type="molecule type" value="Genomic_DNA"/>
</dbReference>
<dbReference type="EMBL" id="JJPT01000153">
    <property type="protein sequence ID" value="KKG87956.1"/>
    <property type="molecule type" value="Genomic_DNA"/>
</dbReference>
<evidence type="ECO:0000313" key="54">
    <source>
        <dbReference type="Proteomes" id="UP000034424"/>
    </source>
</evidence>
<name>A0A0F8BZ97_METMZ</name>
<dbReference type="EMBL" id="JJOR01000002">
    <property type="protein sequence ID" value="KKG09392.1"/>
    <property type="molecule type" value="Genomic_DNA"/>
</dbReference>
<evidence type="ECO:0000313" key="50">
    <source>
        <dbReference type="Proteomes" id="UP000034227"/>
    </source>
</evidence>
<evidence type="ECO:0000313" key="59">
    <source>
        <dbReference type="Proteomes" id="UP000034668"/>
    </source>
</evidence>
<dbReference type="InterPro" id="IPR013563">
    <property type="entry name" value="Oligopep_ABC_C"/>
</dbReference>
<evidence type="ECO:0000313" key="22">
    <source>
        <dbReference type="EMBL" id="KKG87956.1"/>
    </source>
</evidence>
<evidence type="ECO:0000313" key="28">
    <source>
        <dbReference type="EMBL" id="KKH61646.1"/>
    </source>
</evidence>
<dbReference type="EMBL" id="JJQG01000104">
    <property type="protein sequence ID" value="KKH37597.1"/>
    <property type="molecule type" value="Genomic_DNA"/>
</dbReference>
<dbReference type="Proteomes" id="UP000034152">
    <property type="component" value="Unassembled WGS sequence"/>
</dbReference>
<evidence type="ECO:0000313" key="16">
    <source>
        <dbReference type="EMBL" id="KKG09392.1"/>
    </source>
</evidence>
<gene>
    <name evidence="41" type="ORF">DKM28_12255</name>
    <name evidence="17" type="ORF">DU30_16115</name>
    <name evidence="16" type="ORF">DU31_04290</name>
    <name evidence="15" type="ORF">DU40_11860</name>
    <name evidence="20" type="ORF">DU43_13955</name>
    <name evidence="14" type="ORF">DU47_18430</name>
    <name evidence="24" type="ORF">DU50_06050</name>
    <name evidence="18" type="ORF">DU52_00620</name>
    <name evidence="25" type="ORF">DU54_12655</name>
    <name evidence="21" type="ORF">DU55_16545</name>
    <name evidence="23" type="ORF">DU58_13855</name>
    <name evidence="19" type="ORF">DU67_15155</name>
    <name evidence="22" type="ORF">DU69_14350</name>
    <name evidence="28" type="ORF">DU73_00720</name>
    <name evidence="29" type="ORF">DU75_17350</name>
    <name evidence="27" type="ORF">DU76_08140</name>
    <name evidence="33" type="ORF">DU77_13030</name>
    <name evidence="32" type="ORF">DU78_06555</name>
    <name evidence="36" type="ORF">DU79_14620</name>
    <name evidence="35" type="ORF">DU80_01880</name>
    <name evidence="39" type="ORF">DU81_10115</name>
    <name evidence="34" type="ORF">DU82_16210</name>
    <name evidence="40" type="ORF">DU83_06975</name>
    <name evidence="38" type="ORF">DU84_14785</name>
    <name evidence="26" type="ORF">DU85_03425</name>
    <name evidence="31" type="ORF">DU86_14845</name>
    <name evidence="30" type="ORF">DU87_11665</name>
    <name evidence="37" type="ORF">DU88_12520</name>
</gene>
<keyword evidence="2" id="KW-0813">Transport</keyword>
<feature type="domain" description="ABC transporter" evidence="13">
    <location>
        <begin position="6"/>
        <end position="252"/>
    </location>
</feature>
<evidence type="ECO:0000256" key="4">
    <source>
        <dbReference type="ARBA" id="ARBA00022741"/>
    </source>
</evidence>
<dbReference type="Proteomes" id="UP000034668">
    <property type="component" value="Unassembled WGS sequence"/>
</dbReference>
<dbReference type="EMBL" id="JJRB01000006">
    <property type="protein sequence ID" value="KKI06552.1"/>
    <property type="molecule type" value="Genomic_DNA"/>
</dbReference>
<dbReference type="EMBL" id="JJQS01000005">
    <property type="protein sequence ID" value="KKH78827.1"/>
    <property type="molecule type" value="Genomic_DNA"/>
</dbReference>
<evidence type="ECO:0000313" key="61">
    <source>
        <dbReference type="Proteomes" id="UP000034758"/>
    </source>
</evidence>
<dbReference type="GO" id="GO:0016887">
    <property type="term" value="F:ATP hydrolysis activity"/>
    <property type="evidence" value="ECO:0007669"/>
    <property type="project" value="InterPro"/>
</dbReference>
<reference evidence="42 43" key="1">
    <citation type="journal article" date="2015" name="ISME J.">
        <title>Genomic and phenotypic differentiation among Methanosarcina mazei populations from Columbia River sediment.</title>
        <authorList>
            <person name="Youngblut N.D."/>
            <person name="Wirth J.S."/>
            <person name="Henriksen J.R."/>
            <person name="Smith M."/>
            <person name="Simon H."/>
            <person name="Metcalf W.W."/>
            <person name="Whitaker R.J."/>
        </authorList>
    </citation>
    <scope>NUCLEOTIDE SEQUENCE [LARGE SCALE GENOMIC DNA]</scope>
    <source>
        <strain evidence="23 50">1.F.A.2.8</strain>
        <strain evidence="25 61">1.H.A.1A.1</strain>
        <strain evidence="24 46">1.H.A.1A.3</strain>
        <strain evidence="26 43">1.H.A.1A.6</strain>
        <strain evidence="27 51">1.H.A.2.3</strain>
        <strain evidence="29 60">1.H.A.2.7</strain>
        <strain evidence="28">1.H.A.2.8</strain>
        <strain evidence="30 45">1.H.M.0.1</strain>
        <strain evidence="31 65">1.H.M.1A.1</strain>
        <strain evidence="33 47">1.H.M.1A.2</strain>
        <strain evidence="32 63">1.H.M.1A.3</strain>
        <strain evidence="35 49">1.H.M.2.1</strain>
        <strain evidence="34 42">1.H.M.2.2</strain>
        <strain evidence="37 66">1.H.M.2.3</strain>
        <strain evidence="36 59">1.H.M.2.4</strain>
        <strain evidence="38 64">1.H.T.2.1</strain>
        <strain evidence="39 44">1.H.T.2.3</strain>
        <strain evidence="40 55">1.H.T.2.5</strain>
        <strain evidence="16 48">2.F.A.2.3</strain>
        <strain evidence="14 56">2.F.A.2.4</strain>
        <strain evidence="15 57">2.F.T.0.2</strain>
        <strain evidence="18 53">3.F.A.1A.1</strain>
        <strain evidence="17 52">3.F.A.1B.1</strain>
        <strain evidence="19 54">3.F.T.2.1</strain>
        <strain evidence="20">3.H.A.1A.1</strain>
        <strain evidence="21 62">3.H.A.2.4</strain>
        <strain evidence="22 58">3.H.M.1A.1</strain>
    </source>
</reference>
<dbReference type="EMBL" id="JJPL01000160">
    <property type="protein sequence ID" value="KKG59124.1"/>
    <property type="molecule type" value="Genomic_DNA"/>
</dbReference>
<evidence type="ECO:0000313" key="40">
    <source>
        <dbReference type="EMBL" id="KKI06552.1"/>
    </source>
</evidence>
<dbReference type="Proteomes" id="UP000034232">
    <property type="component" value="Unassembled WGS sequence"/>
</dbReference>
<dbReference type="Proteomes" id="UP000033933">
    <property type="component" value="Unassembled WGS sequence"/>
</dbReference>
<dbReference type="Proteomes" id="UP000034692">
    <property type="component" value="Unassembled WGS sequence"/>
</dbReference>
<dbReference type="EMBL" id="JJOT01000093">
    <property type="protein sequence ID" value="KKG00743.1"/>
    <property type="molecule type" value="Genomic_DNA"/>
</dbReference>
<evidence type="ECO:0000313" key="49">
    <source>
        <dbReference type="Proteomes" id="UP000034152"/>
    </source>
</evidence>
<dbReference type="Proteomes" id="UP000034399">
    <property type="component" value="Unassembled WGS sequence"/>
</dbReference>
<evidence type="ECO:0000313" key="21">
    <source>
        <dbReference type="EMBL" id="KKG83287.1"/>
    </source>
</evidence>
<evidence type="ECO:0000313" key="41">
    <source>
        <dbReference type="EMBL" id="QCR16671.1"/>
    </source>
</evidence>
<dbReference type="Proteomes" id="UP000034597">
    <property type="component" value="Unassembled WGS sequence"/>
</dbReference>
<dbReference type="EMBL" id="JJQR01000174">
    <property type="protein sequence ID" value="KKH70418.1"/>
    <property type="molecule type" value="Genomic_DNA"/>
</dbReference>
<evidence type="ECO:0000259" key="13">
    <source>
        <dbReference type="PROSITE" id="PS50893"/>
    </source>
</evidence>
<evidence type="ECO:0000313" key="60">
    <source>
        <dbReference type="Proteomes" id="UP000034692"/>
    </source>
</evidence>
<dbReference type="Proteomes" id="UP000034578">
    <property type="component" value="Unassembled WGS sequence"/>
</dbReference>
<evidence type="ECO:0000313" key="45">
    <source>
        <dbReference type="Proteomes" id="UP000033933"/>
    </source>
</evidence>
<dbReference type="Proteomes" id="UP000034021">
    <property type="component" value="Unassembled WGS sequence"/>
</dbReference>
<dbReference type="InterPro" id="IPR003593">
    <property type="entry name" value="AAA+_ATPase"/>
</dbReference>
<dbReference type="GO" id="GO:0005524">
    <property type="term" value="F:ATP binding"/>
    <property type="evidence" value="ECO:0007669"/>
    <property type="project" value="UniProtKB-KW"/>
</dbReference>
<evidence type="ECO:0000313" key="67">
    <source>
        <dbReference type="Proteomes" id="UP000300067"/>
    </source>
</evidence>
<evidence type="ECO:0000256" key="3">
    <source>
        <dbReference type="ARBA" id="ARBA00022475"/>
    </source>
</evidence>